<keyword evidence="1" id="KW-0812">Transmembrane</keyword>
<name>A0AAJ1B0W5_MEDGN</name>
<evidence type="ECO:0000313" key="2">
    <source>
        <dbReference type="EMBL" id="MCB5496065.1"/>
    </source>
</evidence>
<keyword evidence="1" id="KW-1133">Transmembrane helix</keyword>
<accession>A0AAJ1B0W5</accession>
<reference evidence="2" key="1">
    <citation type="submission" date="2021-10" db="EMBL/GenBank/DDBJ databases">
        <title>Collection of gut derived symbiotic bacterial strains cultured from healthy donors.</title>
        <authorList>
            <person name="Lin H."/>
            <person name="Littmann E."/>
            <person name="Claire K."/>
            <person name="Pamer E."/>
        </authorList>
    </citation>
    <scope>NUCLEOTIDE SEQUENCE</scope>
    <source>
        <strain evidence="2">MSK.23.4</strain>
    </source>
</reference>
<evidence type="ECO:0000313" key="3">
    <source>
        <dbReference type="Proteomes" id="UP001297422"/>
    </source>
</evidence>
<proteinExistence type="predicted"/>
<comment type="caution">
    <text evidence="2">The sequence shown here is derived from an EMBL/GenBank/DDBJ whole genome shotgun (WGS) entry which is preliminary data.</text>
</comment>
<organism evidence="2 3">
    <name type="scientific">Mediterraneibacter gnavus</name>
    <name type="common">Ruminococcus gnavus</name>
    <dbReference type="NCBI Taxonomy" id="33038"/>
    <lineage>
        <taxon>Bacteria</taxon>
        <taxon>Bacillati</taxon>
        <taxon>Bacillota</taxon>
        <taxon>Clostridia</taxon>
        <taxon>Lachnospirales</taxon>
        <taxon>Lachnospiraceae</taxon>
        <taxon>Mediterraneibacter</taxon>
    </lineage>
</organism>
<sequence>ACLTGAIVSFVKAFMIIAAYPGAGLITMAAGCALIALAFVFFWLAKGLIKIIPAVIRGIVDFCQNILNRVGDRR</sequence>
<keyword evidence="1" id="KW-0472">Membrane</keyword>
<protein>
    <submittedName>
        <fullName evidence="2">Uncharacterized protein</fullName>
    </submittedName>
</protein>
<dbReference type="AlphaFoldDB" id="A0AAJ1B0W5"/>
<evidence type="ECO:0000256" key="1">
    <source>
        <dbReference type="SAM" id="Phobius"/>
    </source>
</evidence>
<feature type="transmembrane region" description="Helical" evidence="1">
    <location>
        <begin position="13"/>
        <end position="44"/>
    </location>
</feature>
<dbReference type="EMBL" id="JAJBNC010000340">
    <property type="protein sequence ID" value="MCB5496065.1"/>
    <property type="molecule type" value="Genomic_DNA"/>
</dbReference>
<gene>
    <name evidence="2" type="ORF">LIQ10_20485</name>
</gene>
<feature type="non-terminal residue" evidence="2">
    <location>
        <position position="1"/>
    </location>
</feature>
<dbReference type="Proteomes" id="UP001297422">
    <property type="component" value="Unassembled WGS sequence"/>
</dbReference>